<evidence type="ECO:0000313" key="2">
    <source>
        <dbReference type="EMBL" id="KAK8588189.1"/>
    </source>
</evidence>
<dbReference type="EMBL" id="JBBPBM010000004">
    <property type="protein sequence ID" value="KAK8588189.1"/>
    <property type="molecule type" value="Genomic_DNA"/>
</dbReference>
<sequence length="140" mass="15092">MIFFLSPFKAALSYAEVISVVTVQVGIHDLLKFKSGNVAKEACCSLGLKLIPAETAGKCSIHPCFNCKGIATIGDACGTALTFGILPTIFLHMKWNDGDLYASTVRTFRAAMASKLDGNLSQDLIYSVYAFGHFIISTFL</sequence>
<feature type="signal peptide" evidence="1">
    <location>
        <begin position="1"/>
        <end position="15"/>
    </location>
</feature>
<accession>A0ABR2FVB1</accession>
<comment type="caution">
    <text evidence="2">The sequence shown here is derived from an EMBL/GenBank/DDBJ whole genome shotgun (WGS) entry which is preliminary data.</text>
</comment>
<evidence type="ECO:0000313" key="3">
    <source>
        <dbReference type="Proteomes" id="UP001472677"/>
    </source>
</evidence>
<keyword evidence="1" id="KW-0732">Signal</keyword>
<feature type="chain" id="PRO_5045324093" evidence="1">
    <location>
        <begin position="16"/>
        <end position="140"/>
    </location>
</feature>
<organism evidence="2 3">
    <name type="scientific">Hibiscus sabdariffa</name>
    <name type="common">roselle</name>
    <dbReference type="NCBI Taxonomy" id="183260"/>
    <lineage>
        <taxon>Eukaryota</taxon>
        <taxon>Viridiplantae</taxon>
        <taxon>Streptophyta</taxon>
        <taxon>Embryophyta</taxon>
        <taxon>Tracheophyta</taxon>
        <taxon>Spermatophyta</taxon>
        <taxon>Magnoliopsida</taxon>
        <taxon>eudicotyledons</taxon>
        <taxon>Gunneridae</taxon>
        <taxon>Pentapetalae</taxon>
        <taxon>rosids</taxon>
        <taxon>malvids</taxon>
        <taxon>Malvales</taxon>
        <taxon>Malvaceae</taxon>
        <taxon>Malvoideae</taxon>
        <taxon>Hibiscus</taxon>
    </lineage>
</organism>
<name>A0ABR2FVB1_9ROSI</name>
<evidence type="ECO:0000256" key="1">
    <source>
        <dbReference type="SAM" id="SignalP"/>
    </source>
</evidence>
<protein>
    <submittedName>
        <fullName evidence="2">Uncharacterized protein</fullName>
    </submittedName>
</protein>
<dbReference type="Proteomes" id="UP001472677">
    <property type="component" value="Unassembled WGS sequence"/>
</dbReference>
<proteinExistence type="predicted"/>
<keyword evidence="3" id="KW-1185">Reference proteome</keyword>
<reference evidence="2 3" key="1">
    <citation type="journal article" date="2024" name="G3 (Bethesda)">
        <title>Genome assembly of Hibiscus sabdariffa L. provides insights into metabolisms of medicinal natural products.</title>
        <authorList>
            <person name="Kim T."/>
        </authorList>
    </citation>
    <scope>NUCLEOTIDE SEQUENCE [LARGE SCALE GENOMIC DNA]</scope>
    <source>
        <strain evidence="2">TK-2024</strain>
        <tissue evidence="2">Old leaves</tissue>
    </source>
</reference>
<gene>
    <name evidence="2" type="ORF">V6N12_022645</name>
</gene>